<dbReference type="Proteomes" id="UP000187429">
    <property type="component" value="Unassembled WGS sequence"/>
</dbReference>
<feature type="domain" description="Reverse transcriptase" evidence="1">
    <location>
        <begin position="1"/>
        <end position="128"/>
    </location>
</feature>
<comment type="caution">
    <text evidence="2">The sequence shown here is derived from an EMBL/GenBank/DDBJ whole genome shotgun (WGS) entry which is preliminary data.</text>
</comment>
<dbReference type="SUPFAM" id="SSF56672">
    <property type="entry name" value="DNA/RNA polymerases"/>
    <property type="match status" value="1"/>
</dbReference>
<dbReference type="PANTHER" id="PTHR47027">
    <property type="entry name" value="REVERSE TRANSCRIPTASE DOMAIN-CONTAINING PROTEIN"/>
    <property type="match status" value="1"/>
</dbReference>
<accession>A0A1R1YTG7</accession>
<dbReference type="PANTHER" id="PTHR47027:SF20">
    <property type="entry name" value="REVERSE TRANSCRIPTASE-LIKE PROTEIN WITH RNA-DIRECTED DNA POLYMERASE DOMAIN"/>
    <property type="match status" value="1"/>
</dbReference>
<name>A0A1R1YTG7_9FUNG</name>
<dbReference type="Pfam" id="PF00078">
    <property type="entry name" value="RVT_1"/>
    <property type="match status" value="1"/>
</dbReference>
<evidence type="ECO:0000259" key="1">
    <source>
        <dbReference type="PROSITE" id="PS50878"/>
    </source>
</evidence>
<dbReference type="AlphaFoldDB" id="A0A1R1YTG7"/>
<dbReference type="EMBL" id="LSSM01000068">
    <property type="protein sequence ID" value="OMJ30171.1"/>
    <property type="molecule type" value="Genomic_DNA"/>
</dbReference>
<reference evidence="3" key="1">
    <citation type="submission" date="2017-01" db="EMBL/GenBank/DDBJ databases">
        <authorList>
            <person name="Wang Y."/>
            <person name="White M."/>
            <person name="Kvist S."/>
            <person name="Moncalvo J.-M."/>
        </authorList>
    </citation>
    <scope>NUCLEOTIDE SEQUENCE [LARGE SCALE GENOMIC DNA]</scope>
    <source>
        <strain evidence="3">ID-206-W2</strain>
    </source>
</reference>
<gene>
    <name evidence="2" type="ORF">AYI69_g302</name>
</gene>
<dbReference type="InterPro" id="IPR043502">
    <property type="entry name" value="DNA/RNA_pol_sf"/>
</dbReference>
<evidence type="ECO:0000313" key="2">
    <source>
        <dbReference type="EMBL" id="OMJ30171.1"/>
    </source>
</evidence>
<evidence type="ECO:0000313" key="3">
    <source>
        <dbReference type="Proteomes" id="UP000187429"/>
    </source>
</evidence>
<organism evidence="2 3">
    <name type="scientific">Smittium culicis</name>
    <dbReference type="NCBI Taxonomy" id="133412"/>
    <lineage>
        <taxon>Eukaryota</taxon>
        <taxon>Fungi</taxon>
        <taxon>Fungi incertae sedis</taxon>
        <taxon>Zoopagomycota</taxon>
        <taxon>Kickxellomycotina</taxon>
        <taxon>Harpellomycetes</taxon>
        <taxon>Harpellales</taxon>
        <taxon>Legeriomycetaceae</taxon>
        <taxon>Smittium</taxon>
    </lineage>
</organism>
<dbReference type="PROSITE" id="PS50878">
    <property type="entry name" value="RT_POL"/>
    <property type="match status" value="1"/>
</dbReference>
<keyword evidence="3" id="KW-1185">Reference proteome</keyword>
<sequence length="128" mass="14126">MYYDPKIAVRIGEDVSEPSEYHYGVLQGCIASPILFALYINDIFSRVLGVDVPGLPNRIPVLLFADDAVILADSAEKFQASLGAISSWSDTLEITVNSFKCAAMATKCDDAVEMKLQRQTIRKTDNYT</sequence>
<dbReference type="InterPro" id="IPR000477">
    <property type="entry name" value="RT_dom"/>
</dbReference>
<dbReference type="OrthoDB" id="1421278at2759"/>
<protein>
    <recommendedName>
        <fullName evidence="1">Reverse transcriptase domain-containing protein</fullName>
    </recommendedName>
</protein>
<proteinExistence type="predicted"/>